<evidence type="ECO:0000313" key="3">
    <source>
        <dbReference type="Proteomes" id="UP000319514"/>
    </source>
</evidence>
<gene>
    <name evidence="2" type="ORF">FB474_0826</name>
</gene>
<keyword evidence="1" id="KW-0812">Transmembrane</keyword>
<organism evidence="2 3">
    <name type="scientific">Oryzihumus leptocrescens</name>
    <dbReference type="NCBI Taxonomy" id="297536"/>
    <lineage>
        <taxon>Bacteria</taxon>
        <taxon>Bacillati</taxon>
        <taxon>Actinomycetota</taxon>
        <taxon>Actinomycetes</taxon>
        <taxon>Micrococcales</taxon>
        <taxon>Intrasporangiaceae</taxon>
        <taxon>Oryzihumus</taxon>
    </lineage>
</organism>
<keyword evidence="1" id="KW-0472">Membrane</keyword>
<evidence type="ECO:0000256" key="1">
    <source>
        <dbReference type="SAM" id="Phobius"/>
    </source>
</evidence>
<accession>A0A542ZGJ6</accession>
<dbReference type="Proteomes" id="UP000319514">
    <property type="component" value="Unassembled WGS sequence"/>
</dbReference>
<evidence type="ECO:0000313" key="2">
    <source>
        <dbReference type="EMBL" id="TQL59472.1"/>
    </source>
</evidence>
<name>A0A542ZGJ6_9MICO</name>
<reference evidence="2 3" key="1">
    <citation type="submission" date="2019-06" db="EMBL/GenBank/DDBJ databases">
        <title>Sequencing the genomes of 1000 actinobacteria strains.</title>
        <authorList>
            <person name="Klenk H.-P."/>
        </authorList>
    </citation>
    <scope>NUCLEOTIDE SEQUENCE [LARGE SCALE GENOMIC DNA]</scope>
    <source>
        <strain evidence="2 3">DSM 18082</strain>
    </source>
</reference>
<keyword evidence="1" id="KW-1133">Transmembrane helix</keyword>
<protein>
    <recommendedName>
        <fullName evidence="4">TadE-like protein</fullName>
    </recommendedName>
</protein>
<comment type="caution">
    <text evidence="2">The sequence shown here is derived from an EMBL/GenBank/DDBJ whole genome shotgun (WGS) entry which is preliminary data.</text>
</comment>
<feature type="transmembrane region" description="Helical" evidence="1">
    <location>
        <begin position="21"/>
        <end position="45"/>
    </location>
</feature>
<keyword evidence="3" id="KW-1185">Reference proteome</keyword>
<dbReference type="AlphaFoldDB" id="A0A542ZGJ6"/>
<evidence type="ECO:0008006" key="4">
    <source>
        <dbReference type="Google" id="ProtNLM"/>
    </source>
</evidence>
<sequence>MRAVGAVRARRRRRLVADRGSAVVEFVFLAVLLMVPIAYLVMVMARLQAGAYAVSAAAREAGRAYVTAPVAQQAPARAAAAAGLAFEDQGFTHDTRLSLRCDGDPCLRPEGRVAVTTGVSVPLPLVPSFLSGVVPTSVPVTATHTETVERFGGRR</sequence>
<proteinExistence type="predicted"/>
<dbReference type="EMBL" id="VFOQ01000001">
    <property type="protein sequence ID" value="TQL59472.1"/>
    <property type="molecule type" value="Genomic_DNA"/>
</dbReference>